<protein>
    <submittedName>
        <fullName evidence="1">DUF2855 family protein</fullName>
    </submittedName>
</protein>
<dbReference type="InterPro" id="IPR021276">
    <property type="entry name" value="DUF2855"/>
</dbReference>
<comment type="caution">
    <text evidence="1">The sequence shown here is derived from an EMBL/GenBank/DDBJ whole genome shotgun (WGS) entry which is preliminary data.</text>
</comment>
<keyword evidence="2" id="KW-1185">Reference proteome</keyword>
<reference evidence="1" key="1">
    <citation type="journal article" date="2019" name="PLoS Negl. Trop. Dis.">
        <title>Revisiting the worldwide diversity of Leptospira species in the environment.</title>
        <authorList>
            <person name="Vincent A.T."/>
            <person name="Schiettekatte O."/>
            <person name="Bourhy P."/>
            <person name="Veyrier F.J."/>
            <person name="Picardeau M."/>
        </authorList>
    </citation>
    <scope>NUCLEOTIDE SEQUENCE [LARGE SCALE GENOMIC DNA]</scope>
    <source>
        <strain evidence="1">201702455</strain>
    </source>
</reference>
<dbReference type="Pfam" id="PF11017">
    <property type="entry name" value="DUF2855"/>
    <property type="match status" value="1"/>
</dbReference>
<dbReference type="EMBL" id="RQGF01000020">
    <property type="protein sequence ID" value="TGL62082.1"/>
    <property type="molecule type" value="Genomic_DNA"/>
</dbReference>
<name>A0A4R9K8T8_9LEPT</name>
<dbReference type="OrthoDB" id="8953110at2"/>
<dbReference type="Proteomes" id="UP000297762">
    <property type="component" value="Unassembled WGS sequence"/>
</dbReference>
<organism evidence="1 2">
    <name type="scientific">Leptospira sarikeiensis</name>
    <dbReference type="NCBI Taxonomy" id="2484943"/>
    <lineage>
        <taxon>Bacteria</taxon>
        <taxon>Pseudomonadati</taxon>
        <taxon>Spirochaetota</taxon>
        <taxon>Spirochaetia</taxon>
        <taxon>Leptospirales</taxon>
        <taxon>Leptospiraceae</taxon>
        <taxon>Leptospira</taxon>
    </lineage>
</organism>
<evidence type="ECO:0000313" key="1">
    <source>
        <dbReference type="EMBL" id="TGL62082.1"/>
    </source>
</evidence>
<accession>A0A4R9K8T8</accession>
<evidence type="ECO:0000313" key="2">
    <source>
        <dbReference type="Proteomes" id="UP000297762"/>
    </source>
</evidence>
<dbReference type="RefSeq" id="WP_135649171.1">
    <property type="nucleotide sequence ID" value="NZ_RQGF01000020.1"/>
</dbReference>
<gene>
    <name evidence="1" type="ORF">EHQ64_09085</name>
</gene>
<dbReference type="AlphaFoldDB" id="A0A4R9K8T8"/>
<sequence length="367" mass="41122">MASNIITSTDFLVGKQNFRKTEFIAGIDPGIELADGEILIKIDSFGFTANNVTYAATGDSLKYWQFFPSSSEEWGRIPVWGFGNVFRSNHKSLSEGDRIYGYLPMSTFTILKPDRISPEGFFDTTPHRRNLPAAYNSYNLCSGDPAYDPAFESEQMLLRPLAITSFLLEDFLSDKNLFGAKSVLVSSASSKTALAFAFFLSKKKPKDCKIIGLTSARNIGSIRSLGYYDELISYEEVGSLPKTTPTIYVDMAGNGKLTREIHTYFQENLLYSCVVGVTHWEERSEEENLPGPKPSFFFAPARIRKRTVDWGRGGVETKFGESWKLFLPSISKWMNIKKASGKEEILSTYLEVLEGKSDPTTGNIMIF</sequence>
<proteinExistence type="predicted"/>